<dbReference type="EMBL" id="SVBY01000084">
    <property type="protein sequence ID" value="MBE6093443.1"/>
    <property type="molecule type" value="Genomic_DNA"/>
</dbReference>
<keyword evidence="1" id="KW-0732">Signal</keyword>
<protein>
    <submittedName>
        <fullName evidence="3">SH3 domain-containing protein</fullName>
    </submittedName>
</protein>
<evidence type="ECO:0000313" key="3">
    <source>
        <dbReference type="EMBL" id="MBE6093443.1"/>
    </source>
</evidence>
<evidence type="ECO:0000313" key="4">
    <source>
        <dbReference type="Proteomes" id="UP000761380"/>
    </source>
</evidence>
<organism evidence="3 4">
    <name type="scientific">Selenomonas ruminantium</name>
    <dbReference type="NCBI Taxonomy" id="971"/>
    <lineage>
        <taxon>Bacteria</taxon>
        <taxon>Bacillati</taxon>
        <taxon>Bacillota</taxon>
        <taxon>Negativicutes</taxon>
        <taxon>Selenomonadales</taxon>
        <taxon>Selenomonadaceae</taxon>
        <taxon>Selenomonas</taxon>
    </lineage>
</organism>
<accession>A0A927ZTD1</accession>
<feature type="signal peptide" evidence="1">
    <location>
        <begin position="1"/>
        <end position="26"/>
    </location>
</feature>
<comment type="caution">
    <text evidence="3">The sequence shown here is derived from an EMBL/GenBank/DDBJ whole genome shotgun (WGS) entry which is preliminary data.</text>
</comment>
<feature type="domain" description="SH3b" evidence="2">
    <location>
        <begin position="52"/>
        <end position="103"/>
    </location>
</feature>
<gene>
    <name evidence="3" type="ORF">E7201_09810</name>
</gene>
<dbReference type="Pfam" id="PF08239">
    <property type="entry name" value="SH3_3"/>
    <property type="match status" value="1"/>
</dbReference>
<dbReference type="Gene3D" id="2.30.30.40">
    <property type="entry name" value="SH3 Domains"/>
    <property type="match status" value="1"/>
</dbReference>
<dbReference type="InterPro" id="IPR003646">
    <property type="entry name" value="SH3-like_bac-type"/>
</dbReference>
<proteinExistence type="predicted"/>
<evidence type="ECO:0000256" key="1">
    <source>
        <dbReference type="SAM" id="SignalP"/>
    </source>
</evidence>
<sequence>MNKFCSFGCTILLMLSLLVLPQVACAAERSEEDFSGAAYKGIVVNCHEWITLRYAPTADSPALAQIPLGTVVVVFDGSVEGIDGFYPVAYKNLKGYCMREYLKYYSDAGAPVRGR</sequence>
<name>A0A927ZTD1_SELRU</name>
<evidence type="ECO:0000259" key="2">
    <source>
        <dbReference type="Pfam" id="PF08239"/>
    </source>
</evidence>
<feature type="chain" id="PRO_5037573509" evidence="1">
    <location>
        <begin position="27"/>
        <end position="115"/>
    </location>
</feature>
<dbReference type="Proteomes" id="UP000761380">
    <property type="component" value="Unassembled WGS sequence"/>
</dbReference>
<dbReference type="AlphaFoldDB" id="A0A927ZTD1"/>
<reference evidence="3" key="1">
    <citation type="submission" date="2019-04" db="EMBL/GenBank/DDBJ databases">
        <title>Evolution of Biomass-Degrading Anaerobic Consortia Revealed by Metagenomics.</title>
        <authorList>
            <person name="Peng X."/>
        </authorList>
    </citation>
    <scope>NUCLEOTIDE SEQUENCE</scope>
    <source>
        <strain evidence="3">SIG240</strain>
    </source>
</reference>